<reference evidence="3 4" key="1">
    <citation type="journal article" date="2013" name="Stand. Genomic Sci.">
        <title>Genomic Encyclopedia of Type Strains, Phase I: The one thousand microbial genomes (KMG-I) project.</title>
        <authorList>
            <person name="Kyrpides N.C."/>
            <person name="Woyke T."/>
            <person name="Eisen J.A."/>
            <person name="Garrity G."/>
            <person name="Lilburn T.G."/>
            <person name="Beck B.J."/>
            <person name="Whitman W.B."/>
            <person name="Hugenholtz P."/>
            <person name="Klenk H.P."/>
        </authorList>
    </citation>
    <scope>NUCLEOTIDE SEQUENCE [LARGE SCALE GENOMIC DNA]</scope>
    <source>
        <strain evidence="3 4">DSM 45044</strain>
    </source>
</reference>
<evidence type="ECO:0000313" key="4">
    <source>
        <dbReference type="Proteomes" id="UP000321617"/>
    </source>
</evidence>
<dbReference type="PROSITE" id="PS51318">
    <property type="entry name" value="TAT"/>
    <property type="match status" value="1"/>
</dbReference>
<organism evidence="3 4">
    <name type="scientific">Stackebrandtia albiflava</name>
    <dbReference type="NCBI Taxonomy" id="406432"/>
    <lineage>
        <taxon>Bacteria</taxon>
        <taxon>Bacillati</taxon>
        <taxon>Actinomycetota</taxon>
        <taxon>Actinomycetes</taxon>
        <taxon>Glycomycetales</taxon>
        <taxon>Glycomycetaceae</taxon>
        <taxon>Stackebrandtia</taxon>
    </lineage>
</organism>
<feature type="domain" description="M23ase beta-sheet core" evidence="2">
    <location>
        <begin position="89"/>
        <end position="175"/>
    </location>
</feature>
<evidence type="ECO:0000256" key="1">
    <source>
        <dbReference type="SAM" id="SignalP"/>
    </source>
</evidence>
<dbReference type="Pfam" id="PF01551">
    <property type="entry name" value="Peptidase_M23"/>
    <property type="match status" value="1"/>
</dbReference>
<keyword evidence="4" id="KW-1185">Reference proteome</keyword>
<dbReference type="InterPro" id="IPR016047">
    <property type="entry name" value="M23ase_b-sheet_dom"/>
</dbReference>
<dbReference type="GO" id="GO:0004222">
    <property type="term" value="F:metalloendopeptidase activity"/>
    <property type="evidence" value="ECO:0007669"/>
    <property type="project" value="TreeGrafter"/>
</dbReference>
<feature type="chain" id="PRO_5022006246" evidence="1">
    <location>
        <begin position="45"/>
        <end position="314"/>
    </location>
</feature>
<dbReference type="AlphaFoldDB" id="A0A562URL3"/>
<dbReference type="InterPro" id="IPR006311">
    <property type="entry name" value="TAT_signal"/>
</dbReference>
<keyword evidence="1" id="KW-0732">Signal</keyword>
<sequence length="314" mass="32784">MSRETPGRGIRGRLMRLSRRSRIGIAAAALVATAIVTPATVASAQDAGTDDVSTQAVSHRVPFPCGQTWSGQTRTNHSPLRAVDFNRTNDQGDAVTASAPGTVVHRGSMSGTSYGNLVVIRHSDGTATYYAHLSGFAVSNGQSVNRGQTIGYVGGTGFPNTPGGFGAHLHYEQRTSYGGSAVSIRFNNASVYYYGTRNYTSDCGGGSTNPYTPGEVCGSGYTQINSHAVTGGRIYLMYNSSNQYNCVVTIKSTKIGTASPVSASLEVQGGTKSTDSGNFAYYAGPVKKHAPSTCVKWGGSVGSSSWTSAWSHCG</sequence>
<accession>A0A562URL3</accession>
<protein>
    <submittedName>
        <fullName evidence="3">Murein DD-endopeptidase MepM/ murein hydrolase activator NlpD</fullName>
    </submittedName>
</protein>
<dbReference type="Proteomes" id="UP000321617">
    <property type="component" value="Unassembled WGS sequence"/>
</dbReference>
<keyword evidence="3" id="KW-0378">Hydrolase</keyword>
<dbReference type="PANTHER" id="PTHR21666:SF270">
    <property type="entry name" value="MUREIN HYDROLASE ACTIVATOR ENVC"/>
    <property type="match status" value="1"/>
</dbReference>
<dbReference type="InterPro" id="IPR011055">
    <property type="entry name" value="Dup_hybrid_motif"/>
</dbReference>
<evidence type="ECO:0000313" key="3">
    <source>
        <dbReference type="EMBL" id="TWJ08238.1"/>
    </source>
</evidence>
<proteinExistence type="predicted"/>
<feature type="signal peptide" evidence="1">
    <location>
        <begin position="1"/>
        <end position="44"/>
    </location>
</feature>
<name>A0A562URL3_9ACTN</name>
<comment type="caution">
    <text evidence="3">The sequence shown here is derived from an EMBL/GenBank/DDBJ whole genome shotgun (WGS) entry which is preliminary data.</text>
</comment>
<dbReference type="RefSeq" id="WP_211354691.1">
    <property type="nucleotide sequence ID" value="NZ_BAABIJ010000004.1"/>
</dbReference>
<evidence type="ECO:0000259" key="2">
    <source>
        <dbReference type="Pfam" id="PF01551"/>
    </source>
</evidence>
<dbReference type="EMBL" id="VLLL01000008">
    <property type="protein sequence ID" value="TWJ08238.1"/>
    <property type="molecule type" value="Genomic_DNA"/>
</dbReference>
<gene>
    <name evidence="3" type="ORF">LX16_4463</name>
</gene>
<dbReference type="CDD" id="cd12797">
    <property type="entry name" value="M23_peptidase"/>
    <property type="match status" value="1"/>
</dbReference>
<dbReference type="SUPFAM" id="SSF51261">
    <property type="entry name" value="Duplicated hybrid motif"/>
    <property type="match status" value="1"/>
</dbReference>
<dbReference type="InterPro" id="IPR050570">
    <property type="entry name" value="Cell_wall_metabolism_enzyme"/>
</dbReference>
<dbReference type="PANTHER" id="PTHR21666">
    <property type="entry name" value="PEPTIDASE-RELATED"/>
    <property type="match status" value="1"/>
</dbReference>
<dbReference type="Gene3D" id="2.70.70.10">
    <property type="entry name" value="Glucose Permease (Domain IIA)"/>
    <property type="match status" value="1"/>
</dbReference>